<dbReference type="Proteomes" id="UP000193498">
    <property type="component" value="Unassembled WGS sequence"/>
</dbReference>
<feature type="transmembrane region" description="Helical" evidence="5">
    <location>
        <begin position="36"/>
        <end position="57"/>
    </location>
</feature>
<dbReference type="OrthoDB" id="2122879at2759"/>
<accession>A0A1Y1XC64</accession>
<protein>
    <recommendedName>
        <fullName evidence="6">G-protein coupled receptors family 2 profile 2 domain-containing protein</fullName>
    </recommendedName>
</protein>
<evidence type="ECO:0000313" key="7">
    <source>
        <dbReference type="EMBL" id="ORX83312.1"/>
    </source>
</evidence>
<proteinExistence type="predicted"/>
<feature type="transmembrane region" description="Helical" evidence="5">
    <location>
        <begin position="6"/>
        <end position="24"/>
    </location>
</feature>
<organism evidence="7 8">
    <name type="scientific">Basidiobolus meristosporus CBS 931.73</name>
    <dbReference type="NCBI Taxonomy" id="1314790"/>
    <lineage>
        <taxon>Eukaryota</taxon>
        <taxon>Fungi</taxon>
        <taxon>Fungi incertae sedis</taxon>
        <taxon>Zoopagomycota</taxon>
        <taxon>Entomophthoromycotina</taxon>
        <taxon>Basidiobolomycetes</taxon>
        <taxon>Basidiobolales</taxon>
        <taxon>Basidiobolaceae</taxon>
        <taxon>Basidiobolus</taxon>
    </lineage>
</organism>
<evidence type="ECO:0000313" key="8">
    <source>
        <dbReference type="Proteomes" id="UP000193498"/>
    </source>
</evidence>
<dbReference type="GO" id="GO:0007189">
    <property type="term" value="P:adenylate cyclase-activating G protein-coupled receptor signaling pathway"/>
    <property type="evidence" value="ECO:0007669"/>
    <property type="project" value="TreeGrafter"/>
</dbReference>
<comment type="caution">
    <text evidence="7">The sequence shown here is derived from an EMBL/GenBank/DDBJ whole genome shotgun (WGS) entry which is preliminary data.</text>
</comment>
<dbReference type="EMBL" id="MCFE01000644">
    <property type="protein sequence ID" value="ORX83312.1"/>
    <property type="molecule type" value="Genomic_DNA"/>
</dbReference>
<reference evidence="7 8" key="1">
    <citation type="submission" date="2016-07" db="EMBL/GenBank/DDBJ databases">
        <title>Pervasive Adenine N6-methylation of Active Genes in Fungi.</title>
        <authorList>
            <consortium name="DOE Joint Genome Institute"/>
            <person name="Mondo S.J."/>
            <person name="Dannebaum R.O."/>
            <person name="Kuo R.C."/>
            <person name="Labutti K."/>
            <person name="Haridas S."/>
            <person name="Kuo A."/>
            <person name="Salamov A."/>
            <person name="Ahrendt S.R."/>
            <person name="Lipzen A."/>
            <person name="Sullivan W."/>
            <person name="Andreopoulos W.B."/>
            <person name="Clum A."/>
            <person name="Lindquist E."/>
            <person name="Daum C."/>
            <person name="Ramamoorthy G.K."/>
            <person name="Gryganskyi A."/>
            <person name="Culley D."/>
            <person name="Magnuson J.K."/>
            <person name="James T.Y."/>
            <person name="O'Malley M.A."/>
            <person name="Stajich J.E."/>
            <person name="Spatafora J.W."/>
            <person name="Visel A."/>
            <person name="Grigoriev I.V."/>
        </authorList>
    </citation>
    <scope>NUCLEOTIDE SEQUENCE [LARGE SCALE GENOMIC DNA]</scope>
    <source>
        <strain evidence="7 8">CBS 931.73</strain>
    </source>
</reference>
<dbReference type="GO" id="GO:0005886">
    <property type="term" value="C:plasma membrane"/>
    <property type="evidence" value="ECO:0007669"/>
    <property type="project" value="TreeGrafter"/>
</dbReference>
<evidence type="ECO:0000259" key="6">
    <source>
        <dbReference type="PROSITE" id="PS50261"/>
    </source>
</evidence>
<evidence type="ECO:0000256" key="5">
    <source>
        <dbReference type="SAM" id="Phobius"/>
    </source>
</evidence>
<gene>
    <name evidence="7" type="ORF">K493DRAFT_361115</name>
</gene>
<keyword evidence="8" id="KW-1185">Reference proteome</keyword>
<evidence type="ECO:0000256" key="3">
    <source>
        <dbReference type="ARBA" id="ARBA00022989"/>
    </source>
</evidence>
<evidence type="ECO:0000256" key="1">
    <source>
        <dbReference type="ARBA" id="ARBA00004141"/>
    </source>
</evidence>
<comment type="subcellular location">
    <subcellularLocation>
        <location evidence="1">Membrane</location>
        <topology evidence="1">Multi-pass membrane protein</topology>
    </subcellularLocation>
</comment>
<keyword evidence="2 5" id="KW-0812">Transmembrane</keyword>
<evidence type="ECO:0000256" key="4">
    <source>
        <dbReference type="ARBA" id="ARBA00023136"/>
    </source>
</evidence>
<feature type="transmembrane region" description="Helical" evidence="5">
    <location>
        <begin position="77"/>
        <end position="100"/>
    </location>
</feature>
<keyword evidence="3 5" id="KW-1133">Transmembrane helix</keyword>
<dbReference type="PANTHER" id="PTHR23112">
    <property type="entry name" value="G PROTEIN-COUPLED RECEPTOR 157-RELATED"/>
    <property type="match status" value="1"/>
</dbReference>
<name>A0A1Y1XC64_9FUNG</name>
<dbReference type="GO" id="GO:0007166">
    <property type="term" value="P:cell surface receptor signaling pathway"/>
    <property type="evidence" value="ECO:0007669"/>
    <property type="project" value="InterPro"/>
</dbReference>
<dbReference type="Pfam" id="PF00002">
    <property type="entry name" value="7tm_2"/>
    <property type="match status" value="1"/>
</dbReference>
<dbReference type="Gene3D" id="1.20.1070.10">
    <property type="entry name" value="Rhodopsin 7-helix transmembrane proteins"/>
    <property type="match status" value="1"/>
</dbReference>
<keyword evidence="4 5" id="KW-0472">Membrane</keyword>
<feature type="domain" description="G-protein coupled receptors family 2 profile 2" evidence="6">
    <location>
        <begin position="1"/>
        <end position="104"/>
    </location>
</feature>
<dbReference type="AlphaFoldDB" id="A0A1Y1XC64"/>
<dbReference type="InterPro" id="IPR017981">
    <property type="entry name" value="GPCR_2-like_7TM"/>
</dbReference>
<dbReference type="InterPro" id="IPR000832">
    <property type="entry name" value="GPCR_2_secretin-like"/>
</dbReference>
<dbReference type="PROSITE" id="PS50261">
    <property type="entry name" value="G_PROTEIN_RECEP_F2_4"/>
    <property type="match status" value="1"/>
</dbReference>
<dbReference type="PANTHER" id="PTHR23112:SF0">
    <property type="entry name" value="TRANSMEMBRANE PROTEIN 116"/>
    <property type="match status" value="1"/>
</dbReference>
<dbReference type="InParanoid" id="A0A1Y1XC64"/>
<dbReference type="GO" id="GO:0004930">
    <property type="term" value="F:G protein-coupled receptor activity"/>
    <property type="evidence" value="ECO:0007669"/>
    <property type="project" value="InterPro"/>
</dbReference>
<sequence>MTFFNLANFLWGVCICLNVYLILLPPEKLVFLRRNLIYKFGFFSFGIPVILIIPLLARLSSIGTCWIKANDLRWGVFYGWLLFAFLMYIFLLSLILVHLFRMRNAAGRKVHHPYEKMPEVYQIIWKHGWSHVTPIQQFDSWSSAFTGLKGLELPQPPDDAR</sequence>
<evidence type="ECO:0000256" key="2">
    <source>
        <dbReference type="ARBA" id="ARBA00022692"/>
    </source>
</evidence>